<feature type="signal peptide" evidence="3">
    <location>
        <begin position="1"/>
        <end position="25"/>
    </location>
</feature>
<feature type="repeat" description="TPR" evidence="1">
    <location>
        <begin position="35"/>
        <end position="68"/>
    </location>
</feature>
<keyword evidence="1" id="KW-0802">TPR repeat</keyword>
<evidence type="ECO:0000256" key="2">
    <source>
        <dbReference type="SAM" id="Phobius"/>
    </source>
</evidence>
<evidence type="ECO:0000313" key="5">
    <source>
        <dbReference type="Proteomes" id="UP000064967"/>
    </source>
</evidence>
<evidence type="ECO:0000256" key="3">
    <source>
        <dbReference type="SAM" id="SignalP"/>
    </source>
</evidence>
<keyword evidence="2" id="KW-0812">Transmembrane</keyword>
<proteinExistence type="predicted"/>
<evidence type="ECO:0000256" key="1">
    <source>
        <dbReference type="PROSITE-ProRule" id="PRU00339"/>
    </source>
</evidence>
<dbReference type="STRING" id="1391654.AKJ09_11217"/>
<dbReference type="RefSeq" id="WP_146655151.1">
    <property type="nucleotide sequence ID" value="NZ_CP012333.1"/>
</dbReference>
<feature type="chain" id="PRO_5005467366" evidence="3">
    <location>
        <begin position="26"/>
        <end position="313"/>
    </location>
</feature>
<sequence length="313" mass="32172">MGVRSRLASVALASVIFTLGLSAHAEESGPARARAKEAYDRGLAAHKQGDYAKAAEEFARADALAPSAVALQAALEATLTIDDPVLGSELLERSKREQAHGTLATAVDSAQARFSGRAGRLRVNCEGARPCTSTVDGAPIETRRAIWVRIGQHTVVVQADNDTQTKTVDVKPEQITDVGTSAATEPSPEALHVTTSQGSANKLPKAVFWTGVGVTGVVGILATYFALDTKGRHTDFTDAGCTQSNATGCGALKDDGQSAQARANVTIGGAIVLGAATAVIGAFFTDWDSHPTTGRAFVSPIAGGTVGGLSGTF</sequence>
<evidence type="ECO:0000313" key="4">
    <source>
        <dbReference type="EMBL" id="AKV04554.1"/>
    </source>
</evidence>
<keyword evidence="5" id="KW-1185">Reference proteome</keyword>
<organism evidence="4 5">
    <name type="scientific">Labilithrix luteola</name>
    <dbReference type="NCBI Taxonomy" id="1391654"/>
    <lineage>
        <taxon>Bacteria</taxon>
        <taxon>Pseudomonadati</taxon>
        <taxon>Myxococcota</taxon>
        <taxon>Polyangia</taxon>
        <taxon>Polyangiales</taxon>
        <taxon>Labilitrichaceae</taxon>
        <taxon>Labilithrix</taxon>
    </lineage>
</organism>
<keyword evidence="2" id="KW-1133">Transmembrane helix</keyword>
<accession>A0A0K1QFL2</accession>
<dbReference type="EMBL" id="CP012333">
    <property type="protein sequence ID" value="AKV04554.1"/>
    <property type="molecule type" value="Genomic_DNA"/>
</dbReference>
<dbReference type="KEGG" id="llu:AKJ09_11217"/>
<protein>
    <submittedName>
        <fullName evidence="4">Uncharacterized protein</fullName>
    </submittedName>
</protein>
<keyword evidence="3" id="KW-0732">Signal</keyword>
<feature type="transmembrane region" description="Helical" evidence="2">
    <location>
        <begin position="206"/>
        <end position="227"/>
    </location>
</feature>
<dbReference type="PROSITE" id="PS50005">
    <property type="entry name" value="TPR"/>
    <property type="match status" value="1"/>
</dbReference>
<reference evidence="4 5" key="1">
    <citation type="submission" date="2015-08" db="EMBL/GenBank/DDBJ databases">
        <authorList>
            <person name="Babu N.S."/>
            <person name="Beckwith C.J."/>
            <person name="Beseler K.G."/>
            <person name="Brison A."/>
            <person name="Carone J.V."/>
            <person name="Caskin T.P."/>
            <person name="Diamond M."/>
            <person name="Durham M.E."/>
            <person name="Foxe J.M."/>
            <person name="Go M."/>
            <person name="Henderson B.A."/>
            <person name="Jones I.B."/>
            <person name="McGettigan J.A."/>
            <person name="Micheletti S.J."/>
            <person name="Nasrallah M.E."/>
            <person name="Ortiz D."/>
            <person name="Piller C.R."/>
            <person name="Privatt S.R."/>
            <person name="Schneider S.L."/>
            <person name="Sharp S."/>
            <person name="Smith T.C."/>
            <person name="Stanton J.D."/>
            <person name="Ullery H.E."/>
            <person name="Wilson R.J."/>
            <person name="Serrano M.G."/>
            <person name="Buck G."/>
            <person name="Lee V."/>
            <person name="Wang Y."/>
            <person name="Carvalho R."/>
            <person name="Voegtly L."/>
            <person name="Shi R."/>
            <person name="Duckworth R."/>
            <person name="Johnson A."/>
            <person name="Loviza R."/>
            <person name="Walstead R."/>
            <person name="Shah Z."/>
            <person name="Kiflezghi M."/>
            <person name="Wade K."/>
            <person name="Ball S.L."/>
            <person name="Bradley K.W."/>
            <person name="Asai D.J."/>
            <person name="Bowman C.A."/>
            <person name="Russell D.A."/>
            <person name="Pope W.H."/>
            <person name="Jacobs-Sera D."/>
            <person name="Hendrix R.W."/>
            <person name="Hatfull G.F."/>
        </authorList>
    </citation>
    <scope>NUCLEOTIDE SEQUENCE [LARGE SCALE GENOMIC DNA]</scope>
    <source>
        <strain evidence="4 5">DSM 27648</strain>
    </source>
</reference>
<keyword evidence="2" id="KW-0472">Membrane</keyword>
<dbReference type="Proteomes" id="UP000064967">
    <property type="component" value="Chromosome"/>
</dbReference>
<dbReference type="AlphaFoldDB" id="A0A0K1QFL2"/>
<dbReference type="InterPro" id="IPR019734">
    <property type="entry name" value="TPR_rpt"/>
</dbReference>
<name>A0A0K1QFL2_9BACT</name>
<feature type="transmembrane region" description="Helical" evidence="2">
    <location>
        <begin position="263"/>
        <end position="284"/>
    </location>
</feature>
<gene>
    <name evidence="4" type="ORF">AKJ09_11217</name>
</gene>